<name>A0A0F9AXC4_9ZZZZ</name>
<accession>A0A0F9AXC4</accession>
<evidence type="ECO:0000256" key="1">
    <source>
        <dbReference type="SAM" id="MobiDB-lite"/>
    </source>
</evidence>
<feature type="region of interest" description="Disordered" evidence="1">
    <location>
        <begin position="123"/>
        <end position="169"/>
    </location>
</feature>
<evidence type="ECO:0000313" key="2">
    <source>
        <dbReference type="EMBL" id="KKL14259.1"/>
    </source>
</evidence>
<gene>
    <name evidence="2" type="ORF">LCGC14_2517520</name>
</gene>
<feature type="compositionally biased region" description="Pro residues" evidence="1">
    <location>
        <begin position="1"/>
        <end position="11"/>
    </location>
</feature>
<reference evidence="2" key="1">
    <citation type="journal article" date="2015" name="Nature">
        <title>Complex archaea that bridge the gap between prokaryotes and eukaryotes.</title>
        <authorList>
            <person name="Spang A."/>
            <person name="Saw J.H."/>
            <person name="Jorgensen S.L."/>
            <person name="Zaremba-Niedzwiedzka K."/>
            <person name="Martijn J."/>
            <person name="Lind A.E."/>
            <person name="van Eijk R."/>
            <person name="Schleper C."/>
            <person name="Guy L."/>
            <person name="Ettema T.J."/>
        </authorList>
    </citation>
    <scope>NUCLEOTIDE SEQUENCE</scope>
</reference>
<dbReference type="AlphaFoldDB" id="A0A0F9AXC4"/>
<feature type="compositionally biased region" description="Pro residues" evidence="1">
    <location>
        <begin position="146"/>
        <end position="166"/>
    </location>
</feature>
<sequence length="265" mass="28852">MPLNPNLPAPLPGAGTQPDPVLNPPNGPVPGGYWQGGKFYPDSPTTTTYPPVTYETPTRRLQYTQSPRAYTPTPEETAEIEQQARAELDAQIAAAPWHRRDRMQGNYQGTLNGIISRLTQALVSNPPGDTIGVPPGEDPVVEPDGTEPPPTEPPPIGPPPTEPPPTNGILSDVSNIPALEALRGDPTQSIFDFGENYFSRPEQGIERLPSPFQFGKPFLTMPGSQRQDVLDFYKSQFALKPEDTMNMFFASQPGFRRFGGGARGF</sequence>
<feature type="region of interest" description="Disordered" evidence="1">
    <location>
        <begin position="1"/>
        <end position="54"/>
    </location>
</feature>
<feature type="compositionally biased region" description="Low complexity" evidence="1">
    <location>
        <begin position="40"/>
        <end position="54"/>
    </location>
</feature>
<proteinExistence type="predicted"/>
<organism evidence="2">
    <name type="scientific">marine sediment metagenome</name>
    <dbReference type="NCBI Taxonomy" id="412755"/>
    <lineage>
        <taxon>unclassified sequences</taxon>
        <taxon>metagenomes</taxon>
        <taxon>ecological metagenomes</taxon>
    </lineage>
</organism>
<comment type="caution">
    <text evidence="2">The sequence shown here is derived from an EMBL/GenBank/DDBJ whole genome shotgun (WGS) entry which is preliminary data.</text>
</comment>
<dbReference type="EMBL" id="LAZR01040529">
    <property type="protein sequence ID" value="KKL14259.1"/>
    <property type="molecule type" value="Genomic_DNA"/>
</dbReference>
<protein>
    <submittedName>
        <fullName evidence="2">Uncharacterized protein</fullName>
    </submittedName>
</protein>